<dbReference type="RefSeq" id="WP_317902887.1">
    <property type="nucleotide sequence ID" value="NZ_JAIRBC010000019.1"/>
</dbReference>
<dbReference type="Pfam" id="PF13590">
    <property type="entry name" value="DUF4136"/>
    <property type="match status" value="1"/>
</dbReference>
<feature type="chain" id="PRO_5041941549" evidence="1">
    <location>
        <begin position="18"/>
        <end position="173"/>
    </location>
</feature>
<gene>
    <name evidence="3" type="ORF">K8352_13380</name>
</gene>
<protein>
    <submittedName>
        <fullName evidence="3">DUF4136 domain-containing protein</fullName>
    </submittedName>
</protein>
<dbReference type="PROSITE" id="PS51257">
    <property type="entry name" value="PROKAR_LIPOPROTEIN"/>
    <property type="match status" value="1"/>
</dbReference>
<keyword evidence="1" id="KW-0732">Signal</keyword>
<feature type="domain" description="DUF4136" evidence="2">
    <location>
        <begin position="21"/>
        <end position="171"/>
    </location>
</feature>
<sequence>MKSLLTLTLIFSLLGCASINVNYDYDKETEFSAYTTYNYYPDLNTGMNELDDRRLLDAIDSYMQTKGILLVEEPEFYINIKSAMYQSPSNSSVGFGVGGGGGSVGGGVSMGIPVGQGTMNHRIQFDFVDRQKDAMFWQAISESSFKPKSTPEAKEVYFKSVVEKVFSKYPPKK</sequence>
<dbReference type="EMBL" id="JAIRBC010000019">
    <property type="protein sequence ID" value="MCG2461745.1"/>
    <property type="molecule type" value="Genomic_DNA"/>
</dbReference>
<evidence type="ECO:0000259" key="2">
    <source>
        <dbReference type="Pfam" id="PF13590"/>
    </source>
</evidence>
<proteinExistence type="predicted"/>
<dbReference type="AlphaFoldDB" id="A0AAE3JP44"/>
<name>A0AAE3JP44_9FLAO</name>
<evidence type="ECO:0000313" key="3">
    <source>
        <dbReference type="EMBL" id="MCG2461745.1"/>
    </source>
</evidence>
<feature type="signal peptide" evidence="1">
    <location>
        <begin position="1"/>
        <end position="17"/>
    </location>
</feature>
<organism evidence="3 4">
    <name type="scientific">Cerina litoralis</name>
    <dbReference type="NCBI Taxonomy" id="2874477"/>
    <lineage>
        <taxon>Bacteria</taxon>
        <taxon>Pseudomonadati</taxon>
        <taxon>Bacteroidota</taxon>
        <taxon>Flavobacteriia</taxon>
        <taxon>Flavobacteriales</taxon>
        <taxon>Flavobacteriaceae</taxon>
        <taxon>Cerina</taxon>
    </lineage>
</organism>
<comment type="caution">
    <text evidence="3">The sequence shown here is derived from an EMBL/GenBank/DDBJ whole genome shotgun (WGS) entry which is preliminary data.</text>
</comment>
<keyword evidence="4" id="KW-1185">Reference proteome</keyword>
<evidence type="ECO:0000313" key="4">
    <source>
        <dbReference type="Proteomes" id="UP001200642"/>
    </source>
</evidence>
<dbReference type="Gene3D" id="3.30.160.670">
    <property type="match status" value="1"/>
</dbReference>
<evidence type="ECO:0000256" key="1">
    <source>
        <dbReference type="SAM" id="SignalP"/>
    </source>
</evidence>
<accession>A0AAE3JP44</accession>
<dbReference type="InterPro" id="IPR025411">
    <property type="entry name" value="DUF4136"/>
</dbReference>
<reference evidence="3" key="1">
    <citation type="submission" date="2023-02" db="EMBL/GenBank/DDBJ databases">
        <title>Genome of Flavobacteriaceae gen. nov. sp. strain F89.</title>
        <authorList>
            <person name="Wang Y."/>
        </authorList>
    </citation>
    <scope>NUCLEOTIDE SEQUENCE</scope>
    <source>
        <strain evidence="3">F89</strain>
    </source>
</reference>
<dbReference type="Proteomes" id="UP001200642">
    <property type="component" value="Unassembled WGS sequence"/>
</dbReference>